<reference evidence="1 2" key="1">
    <citation type="journal article" date="2011" name="J. Bacteriol.">
        <title>Draft genome of the psychrotolerant acidophile Acidithiobacillus ferrivorans SS3.</title>
        <authorList>
            <person name="Liljeqvist M."/>
            <person name="Valdes J."/>
            <person name="Holmes D.S."/>
            <person name="Dopson M."/>
        </authorList>
    </citation>
    <scope>NUCLEOTIDE SEQUENCE [LARGE SCALE GENOMIC DNA]</scope>
    <source>
        <strain evidence="1 2">SS3</strain>
    </source>
</reference>
<dbReference type="HOGENOM" id="CLU_2490736_0_0_6"/>
<dbReference type="EMBL" id="CP002985">
    <property type="protein sequence ID" value="AEM48693.1"/>
    <property type="molecule type" value="Genomic_DNA"/>
</dbReference>
<organism evidence="1 2">
    <name type="scientific">Acidithiobacillus ferrivorans SS3</name>
    <dbReference type="NCBI Taxonomy" id="743299"/>
    <lineage>
        <taxon>Bacteria</taxon>
        <taxon>Pseudomonadati</taxon>
        <taxon>Pseudomonadota</taxon>
        <taxon>Acidithiobacillia</taxon>
        <taxon>Acidithiobacillales</taxon>
        <taxon>Acidithiobacillaceae</taxon>
        <taxon>Acidithiobacillus</taxon>
    </lineage>
</organism>
<gene>
    <name evidence="1" type="ORF">Acife_2613</name>
</gene>
<dbReference type="Proteomes" id="UP000009220">
    <property type="component" value="Chromosome"/>
</dbReference>
<name>G0JQQ4_9PROT</name>
<dbReference type="RefSeq" id="WP_014029942.1">
    <property type="nucleotide sequence ID" value="NC_015942.1"/>
</dbReference>
<dbReference type="STRING" id="743299.Acife_2613"/>
<evidence type="ECO:0000313" key="2">
    <source>
        <dbReference type="Proteomes" id="UP000009220"/>
    </source>
</evidence>
<sequence length="86" mass="9535">MMTVSDKERLRKSGKAFCEDCRHFEFGPTPGGLGLCALTKIRQIRVEETGKTVPDRQGLPPDTNPNNGFTACFPKAPRICAKHQEC</sequence>
<proteinExistence type="predicted"/>
<dbReference type="AlphaFoldDB" id="G0JQQ4"/>
<accession>G0JQQ4</accession>
<evidence type="ECO:0000313" key="1">
    <source>
        <dbReference type="EMBL" id="AEM48693.1"/>
    </source>
</evidence>
<dbReference type="KEGG" id="afi:Acife_2613"/>
<dbReference type="eggNOG" id="ENOG5031ZA7">
    <property type="taxonomic scope" value="Bacteria"/>
</dbReference>
<protein>
    <submittedName>
        <fullName evidence="1">Uncharacterized protein</fullName>
    </submittedName>
</protein>